<keyword evidence="4" id="KW-0732">Signal</keyword>
<name>A0A0N5CIK4_STREA</name>
<keyword evidence="5" id="KW-0812">Transmembrane</keyword>
<keyword evidence="6" id="KW-1185">Reference proteome</keyword>
<dbReference type="AlphaFoldDB" id="A0A0N5CIK4"/>
<dbReference type="GO" id="GO:0005576">
    <property type="term" value="C:extracellular region"/>
    <property type="evidence" value="ECO:0007669"/>
    <property type="project" value="UniProtKB-SubCell"/>
</dbReference>
<keyword evidence="5" id="KW-0472">Membrane</keyword>
<dbReference type="WBParaSite" id="SPAL_0001765900.1">
    <property type="protein sequence ID" value="SPAL_0001765900.1"/>
    <property type="gene ID" value="SPAL_0001765900"/>
</dbReference>
<dbReference type="GO" id="GO:0009986">
    <property type="term" value="C:cell surface"/>
    <property type="evidence" value="ECO:0007669"/>
    <property type="project" value="InterPro"/>
</dbReference>
<feature type="transmembrane region" description="Helical" evidence="5">
    <location>
        <begin position="6"/>
        <end position="27"/>
    </location>
</feature>
<dbReference type="Proteomes" id="UP000046392">
    <property type="component" value="Unplaced"/>
</dbReference>
<accession>A0A0N5CIK4</accession>
<protein>
    <submittedName>
        <fullName evidence="7">30S ribosomal protein S8</fullName>
    </submittedName>
</protein>
<dbReference type="InterPro" id="IPR038479">
    <property type="entry name" value="Transthyretin-like_sf"/>
</dbReference>
<evidence type="ECO:0000256" key="1">
    <source>
        <dbReference type="ARBA" id="ARBA00004613"/>
    </source>
</evidence>
<organism evidence="6 7">
    <name type="scientific">Strongyloides papillosus</name>
    <name type="common">Intestinal threadworm</name>
    <dbReference type="NCBI Taxonomy" id="174720"/>
    <lineage>
        <taxon>Eukaryota</taxon>
        <taxon>Metazoa</taxon>
        <taxon>Ecdysozoa</taxon>
        <taxon>Nematoda</taxon>
        <taxon>Chromadorea</taxon>
        <taxon>Rhabditida</taxon>
        <taxon>Tylenchina</taxon>
        <taxon>Panagrolaimomorpha</taxon>
        <taxon>Strongyloidoidea</taxon>
        <taxon>Strongyloididae</taxon>
        <taxon>Strongyloides</taxon>
    </lineage>
</organism>
<evidence type="ECO:0000313" key="6">
    <source>
        <dbReference type="Proteomes" id="UP000046392"/>
    </source>
</evidence>
<keyword evidence="5" id="KW-1133">Transmembrane helix</keyword>
<evidence type="ECO:0000256" key="2">
    <source>
        <dbReference type="ARBA" id="ARBA00010112"/>
    </source>
</evidence>
<evidence type="ECO:0000256" key="3">
    <source>
        <dbReference type="ARBA" id="ARBA00022525"/>
    </source>
</evidence>
<reference evidence="7" key="1">
    <citation type="submission" date="2017-02" db="UniProtKB">
        <authorList>
            <consortium name="WormBaseParasite"/>
        </authorList>
    </citation>
    <scope>IDENTIFICATION</scope>
</reference>
<evidence type="ECO:0000256" key="4">
    <source>
        <dbReference type="ARBA" id="ARBA00022729"/>
    </source>
</evidence>
<dbReference type="Gene3D" id="2.60.40.3330">
    <property type="match status" value="1"/>
</dbReference>
<comment type="similarity">
    <text evidence="2">Belongs to the nematode transthyretin-like family.</text>
</comment>
<keyword evidence="3" id="KW-0964">Secreted</keyword>
<dbReference type="Pfam" id="PF01060">
    <property type="entry name" value="TTR-52"/>
    <property type="match status" value="1"/>
</dbReference>
<proteinExistence type="inferred from homology"/>
<evidence type="ECO:0000256" key="5">
    <source>
        <dbReference type="SAM" id="Phobius"/>
    </source>
</evidence>
<sequence>MVILKVFLILIIILINKITVLCLPFSVYSTGVAGKLKCSLKKGRYSNPLVLISEKSHIMKEKNPITSLRIELKTSFRLSGNIRTYFKWRKPKLYVKIIHDCFVTKNQCKKMIIRQIPSEFVRRGYVIFGFFSLGYLDLARTEGQVISDNRNSKCF</sequence>
<evidence type="ECO:0000313" key="7">
    <source>
        <dbReference type="WBParaSite" id="SPAL_0001765900.1"/>
    </source>
</evidence>
<dbReference type="InterPro" id="IPR001534">
    <property type="entry name" value="Transthyretin-like"/>
</dbReference>
<comment type="subcellular location">
    <subcellularLocation>
        <location evidence="1">Secreted</location>
    </subcellularLocation>
</comment>